<dbReference type="Pfam" id="PF00149">
    <property type="entry name" value="Metallophos"/>
    <property type="match status" value="1"/>
</dbReference>
<keyword evidence="1" id="KW-0472">Membrane</keyword>
<dbReference type="InterPro" id="IPR004843">
    <property type="entry name" value="Calcineurin-like_PHP"/>
</dbReference>
<evidence type="ECO:0000313" key="4">
    <source>
        <dbReference type="EMBL" id="CAE8595187.1"/>
    </source>
</evidence>
<dbReference type="GO" id="GO:0016787">
    <property type="term" value="F:hydrolase activity"/>
    <property type="evidence" value="ECO:0007669"/>
    <property type="project" value="InterPro"/>
</dbReference>
<gene>
    <name evidence="4" type="ORF">PGLA1383_LOCUS13702</name>
</gene>
<keyword evidence="1" id="KW-1133">Transmembrane helix</keyword>
<dbReference type="OMA" id="NEVLWFM"/>
<dbReference type="Gene3D" id="3.60.21.10">
    <property type="match status" value="1"/>
</dbReference>
<keyword evidence="2" id="KW-0732">Signal</keyword>
<dbReference type="OrthoDB" id="5976022at2759"/>
<dbReference type="Proteomes" id="UP000654075">
    <property type="component" value="Unassembled WGS sequence"/>
</dbReference>
<comment type="caution">
    <text evidence="4">The sequence shown here is derived from an EMBL/GenBank/DDBJ whole genome shotgun (WGS) entry which is preliminary data.</text>
</comment>
<organism evidence="4 5">
    <name type="scientific">Polarella glacialis</name>
    <name type="common">Dinoflagellate</name>
    <dbReference type="NCBI Taxonomy" id="89957"/>
    <lineage>
        <taxon>Eukaryota</taxon>
        <taxon>Sar</taxon>
        <taxon>Alveolata</taxon>
        <taxon>Dinophyceae</taxon>
        <taxon>Suessiales</taxon>
        <taxon>Suessiaceae</taxon>
        <taxon>Polarella</taxon>
    </lineage>
</organism>
<proteinExistence type="predicted"/>
<protein>
    <recommendedName>
        <fullName evidence="3">Calcineurin-like phosphoesterase domain-containing protein</fullName>
    </recommendedName>
</protein>
<feature type="domain" description="Calcineurin-like phosphoesterase" evidence="3">
    <location>
        <begin position="34"/>
        <end position="179"/>
    </location>
</feature>
<reference evidence="4" key="1">
    <citation type="submission" date="2021-02" db="EMBL/GenBank/DDBJ databases">
        <authorList>
            <person name="Dougan E. K."/>
            <person name="Rhodes N."/>
            <person name="Thang M."/>
            <person name="Chan C."/>
        </authorList>
    </citation>
    <scope>NUCLEOTIDE SEQUENCE</scope>
</reference>
<keyword evidence="1" id="KW-0812">Transmembrane</keyword>
<name>A0A813EC51_POLGL</name>
<feature type="signal peptide" evidence="2">
    <location>
        <begin position="1"/>
        <end position="32"/>
    </location>
</feature>
<dbReference type="AlphaFoldDB" id="A0A813EC51"/>
<feature type="transmembrane region" description="Helical" evidence="1">
    <location>
        <begin position="338"/>
        <end position="357"/>
    </location>
</feature>
<evidence type="ECO:0000313" key="5">
    <source>
        <dbReference type="Proteomes" id="UP000654075"/>
    </source>
</evidence>
<evidence type="ECO:0000256" key="2">
    <source>
        <dbReference type="SAM" id="SignalP"/>
    </source>
</evidence>
<dbReference type="PANTHER" id="PTHR46546">
    <property type="entry name" value="SHEWANELLA-LIKE PROTEIN PHOSPHATASE 1"/>
    <property type="match status" value="1"/>
</dbReference>
<dbReference type="SUPFAM" id="SSF56300">
    <property type="entry name" value="Metallo-dependent phosphatases"/>
    <property type="match status" value="1"/>
</dbReference>
<sequence length="368" mass="39329">MQSRGEERTMASLAPCRRPCLLLALLVAFASCERIVSIADLHGDYERALEILVAAQLVDRATLSWIGGNTTLVQTGDIVDRGDYGKRIYELFFKLKEEAVLVGGSIINLLGNHEVMNIQGDLRYVSTGDTEEFGGSEARARAWAADGWLGEKIRGFYTAVQRGGVLFVHAGLEPSILDGSQSLEGLNDNMALAVASDGSPKLRALAAPLSDSGPVWTRLFASGSEEACAAAKETLRLTGAVRMVVGHTIQHSVEGFRVNPVCWGSVVLADTAISRACGGAMSFIEHDGLGGAVVVYPGSDDARRQKLPLPPSSHSESAALKVLKELGEAPTRGDRQPLLIWTLAILTGIAILMAVLLRHCRGTKARQT</sequence>
<dbReference type="EMBL" id="CAJNNV010007658">
    <property type="protein sequence ID" value="CAE8595187.1"/>
    <property type="molecule type" value="Genomic_DNA"/>
</dbReference>
<accession>A0A813EC51</accession>
<dbReference type="InterPro" id="IPR029052">
    <property type="entry name" value="Metallo-depent_PP-like"/>
</dbReference>
<evidence type="ECO:0000259" key="3">
    <source>
        <dbReference type="Pfam" id="PF00149"/>
    </source>
</evidence>
<dbReference type="PANTHER" id="PTHR46546:SF4">
    <property type="entry name" value="SHEWANELLA-LIKE PROTEIN PHOSPHATASE 1"/>
    <property type="match status" value="1"/>
</dbReference>
<dbReference type="PROSITE" id="PS51257">
    <property type="entry name" value="PROKAR_LIPOPROTEIN"/>
    <property type="match status" value="1"/>
</dbReference>
<keyword evidence="5" id="KW-1185">Reference proteome</keyword>
<feature type="chain" id="PRO_5032844850" description="Calcineurin-like phosphoesterase domain-containing protein" evidence="2">
    <location>
        <begin position="33"/>
        <end position="368"/>
    </location>
</feature>
<evidence type="ECO:0000256" key="1">
    <source>
        <dbReference type="SAM" id="Phobius"/>
    </source>
</evidence>